<dbReference type="InterPro" id="IPR014721">
    <property type="entry name" value="Ribsml_uS5_D2-typ_fold_subgr"/>
</dbReference>
<evidence type="ECO:0000259" key="5">
    <source>
        <dbReference type="SMART" id="SM00853"/>
    </source>
</evidence>
<feature type="domain" description="DNA mismatch repair protein S5" evidence="6">
    <location>
        <begin position="215"/>
        <end position="333"/>
    </location>
</feature>
<dbReference type="HAMAP" id="MF_00149">
    <property type="entry name" value="DNA_mis_repair"/>
    <property type="match status" value="1"/>
</dbReference>
<proteinExistence type="inferred from homology"/>
<dbReference type="GO" id="GO:0032300">
    <property type="term" value="C:mismatch repair complex"/>
    <property type="evidence" value="ECO:0007669"/>
    <property type="project" value="InterPro"/>
</dbReference>
<evidence type="ECO:0000313" key="8">
    <source>
        <dbReference type="Proteomes" id="UP000748332"/>
    </source>
</evidence>
<dbReference type="SMART" id="SM00853">
    <property type="entry name" value="MutL_C"/>
    <property type="match status" value="1"/>
</dbReference>
<dbReference type="InterPro" id="IPR002099">
    <property type="entry name" value="MutL/Mlh/PMS"/>
</dbReference>
<accession>A0A955HZK3</accession>
<dbReference type="Pfam" id="PF01119">
    <property type="entry name" value="DNA_mis_repair"/>
    <property type="match status" value="1"/>
</dbReference>
<keyword evidence="3 4" id="KW-0234">DNA repair</keyword>
<dbReference type="Pfam" id="PF08676">
    <property type="entry name" value="MutL_C"/>
    <property type="match status" value="1"/>
</dbReference>
<keyword evidence="7" id="KW-0540">Nuclease</keyword>
<dbReference type="InterPro" id="IPR013507">
    <property type="entry name" value="DNA_mismatch_S5_2-like"/>
</dbReference>
<dbReference type="FunFam" id="3.30.565.10:FF:000003">
    <property type="entry name" value="DNA mismatch repair endonuclease MutL"/>
    <property type="match status" value="1"/>
</dbReference>
<reference evidence="7" key="2">
    <citation type="journal article" date="2021" name="Microbiome">
        <title>Successional dynamics and alternative stable states in a saline activated sludge microbial community over 9 years.</title>
        <authorList>
            <person name="Wang Y."/>
            <person name="Ye J."/>
            <person name="Ju F."/>
            <person name="Liu L."/>
            <person name="Boyd J.A."/>
            <person name="Deng Y."/>
            <person name="Parks D.H."/>
            <person name="Jiang X."/>
            <person name="Yin X."/>
            <person name="Woodcroft B.J."/>
            <person name="Tyson G.W."/>
            <person name="Hugenholtz P."/>
            <person name="Polz M.F."/>
            <person name="Zhang T."/>
        </authorList>
    </citation>
    <scope>NUCLEOTIDE SEQUENCE</scope>
    <source>
        <strain evidence="7">HKST-UBA16</strain>
    </source>
</reference>
<dbReference type="Gene3D" id="3.30.1370.100">
    <property type="entry name" value="MutL, C-terminal domain, regulatory subdomain"/>
    <property type="match status" value="1"/>
</dbReference>
<dbReference type="Pfam" id="PF13589">
    <property type="entry name" value="HATPase_c_3"/>
    <property type="match status" value="1"/>
</dbReference>
<dbReference type="Gene3D" id="3.30.230.10">
    <property type="match status" value="1"/>
</dbReference>
<dbReference type="CDD" id="cd00782">
    <property type="entry name" value="MutL_Trans"/>
    <property type="match status" value="1"/>
</dbReference>
<comment type="function">
    <text evidence="4">This protein is involved in the repair of mismatches in DNA. It is required for dam-dependent methyl-directed DNA mismatch repair. May act as a 'molecular matchmaker', a protein that promotes the formation of a stable complex between two or more DNA-binding proteins in an ATP-dependent manner without itself being part of a final effector complex.</text>
</comment>
<dbReference type="EMBL" id="JAGQLM010000122">
    <property type="protein sequence ID" value="MCA9375231.1"/>
    <property type="molecule type" value="Genomic_DNA"/>
</dbReference>
<dbReference type="GO" id="GO:0030983">
    <property type="term" value="F:mismatched DNA binding"/>
    <property type="evidence" value="ECO:0007669"/>
    <property type="project" value="InterPro"/>
</dbReference>
<keyword evidence="7" id="KW-0378">Hydrolase</keyword>
<dbReference type="SMART" id="SM01340">
    <property type="entry name" value="DNA_mis_repair"/>
    <property type="match status" value="1"/>
</dbReference>
<name>A0A955HZK3_9BACT</name>
<dbReference type="AlphaFoldDB" id="A0A955HZK3"/>
<dbReference type="InterPro" id="IPR038973">
    <property type="entry name" value="MutL/Mlh/Pms-like"/>
</dbReference>
<dbReference type="CDD" id="cd16926">
    <property type="entry name" value="HATPase_MutL-MLH-PMS-like"/>
    <property type="match status" value="1"/>
</dbReference>
<comment type="caution">
    <text evidence="7">The sequence shown here is derived from an EMBL/GenBank/DDBJ whole genome shotgun (WGS) entry which is preliminary data.</text>
</comment>
<reference evidence="7" key="1">
    <citation type="submission" date="2020-04" db="EMBL/GenBank/DDBJ databases">
        <authorList>
            <person name="Zhang T."/>
        </authorList>
    </citation>
    <scope>NUCLEOTIDE SEQUENCE</scope>
    <source>
        <strain evidence="7">HKST-UBA16</strain>
    </source>
</reference>
<sequence length="617" mass="69252">MSKILKLPQDIVNQIAAGEVIERPSSVVKELLDNAIDSGAEKIKIRIKSGGKRLIEVSDNGSGIDGDMLEQALEPHATSKIVSLEDLNSLMTLGFRGEALSTIASVAKVTIASKSENQETAKQITSSYGEKKEITDVARDTGTTVTVEDLFEEIPARMKFLKSDETEYRKIIETVTPYLVLHPEIHFTLEKDGRVIYNLPRIEGASAGQLVESRISEVNRGDFVKDMVTVFSDGAGIKVVGLVAHPRHHSQRPTTTQMFVNNRPIYDKGLYRSVLSGYGRFIPHGEKVPFLLNIVIEPHLVDVNVHPRKEEVRFMNPYRVFTAVEDAIKAALESEVKNYNENGDMTISSDMDSDEIAYNRLRASGNVRKLKDQRSQFESSFLKSPTEIRFNKPSRSTQIQNSLNFSKSIISDSSDGEADHRDSGVISEFRSVHQVFNKYIIAEMEEEMWVIDQHAAAERISFERLKNNIKKGADIQELLVPTHIPLEDSEISYVNENIGFFEKIGFGIKTVENGVLITAVPSEFTGVPIENVFKAIFELTDQSLDLANNFKKAQEDILATVACHTSIRSKQRLDTAECESLIRQLMACKNSYSCPHGRPIVWRMSLTEIDKNFDRTY</sequence>
<dbReference type="NCBIfam" id="TIGR00585">
    <property type="entry name" value="mutl"/>
    <property type="match status" value="1"/>
</dbReference>
<protein>
    <recommendedName>
        <fullName evidence="4">DNA mismatch repair protein MutL</fullName>
    </recommendedName>
</protein>
<dbReference type="GO" id="GO:0016887">
    <property type="term" value="F:ATP hydrolysis activity"/>
    <property type="evidence" value="ECO:0007669"/>
    <property type="project" value="InterPro"/>
</dbReference>
<comment type="similarity">
    <text evidence="1 4">Belongs to the DNA mismatch repair MutL/HexB family.</text>
</comment>
<dbReference type="GO" id="GO:0006298">
    <property type="term" value="P:mismatch repair"/>
    <property type="evidence" value="ECO:0007669"/>
    <property type="project" value="UniProtKB-UniRule"/>
</dbReference>
<evidence type="ECO:0000256" key="1">
    <source>
        <dbReference type="ARBA" id="ARBA00006082"/>
    </source>
</evidence>
<dbReference type="GO" id="GO:0005524">
    <property type="term" value="F:ATP binding"/>
    <property type="evidence" value="ECO:0007669"/>
    <property type="project" value="InterPro"/>
</dbReference>
<evidence type="ECO:0000259" key="6">
    <source>
        <dbReference type="SMART" id="SM01340"/>
    </source>
</evidence>
<dbReference type="SUPFAM" id="SSF54211">
    <property type="entry name" value="Ribosomal protein S5 domain 2-like"/>
    <property type="match status" value="1"/>
</dbReference>
<dbReference type="SUPFAM" id="SSF118116">
    <property type="entry name" value="DNA mismatch repair protein MutL"/>
    <property type="match status" value="1"/>
</dbReference>
<feature type="domain" description="MutL C-terminal dimerisation" evidence="5">
    <location>
        <begin position="431"/>
        <end position="573"/>
    </location>
</feature>
<dbReference type="InterPro" id="IPR014790">
    <property type="entry name" value="MutL_C"/>
</dbReference>
<dbReference type="InterPro" id="IPR042121">
    <property type="entry name" value="MutL_C_regsub"/>
</dbReference>
<dbReference type="InterPro" id="IPR014762">
    <property type="entry name" value="DNA_mismatch_repair_CS"/>
</dbReference>
<keyword evidence="2 4" id="KW-0227">DNA damage</keyword>
<dbReference type="GO" id="GO:0140664">
    <property type="term" value="F:ATP-dependent DNA damage sensor activity"/>
    <property type="evidence" value="ECO:0007669"/>
    <property type="project" value="InterPro"/>
</dbReference>
<keyword evidence="7" id="KW-0255">Endonuclease</keyword>
<evidence type="ECO:0000313" key="7">
    <source>
        <dbReference type="EMBL" id="MCA9375231.1"/>
    </source>
</evidence>
<evidence type="ECO:0000256" key="2">
    <source>
        <dbReference type="ARBA" id="ARBA00022763"/>
    </source>
</evidence>
<dbReference type="InterPro" id="IPR020667">
    <property type="entry name" value="DNA_mismatch_repair_MutL"/>
</dbReference>
<organism evidence="7 8">
    <name type="scientific">Candidatus Dojkabacteria bacterium</name>
    <dbReference type="NCBI Taxonomy" id="2099670"/>
    <lineage>
        <taxon>Bacteria</taxon>
        <taxon>Candidatus Dojkabacteria</taxon>
    </lineage>
</organism>
<gene>
    <name evidence="4 7" type="primary">mutL</name>
    <name evidence="7" type="ORF">KC622_02790</name>
</gene>
<dbReference type="InterPro" id="IPR037198">
    <property type="entry name" value="MutL_C_sf"/>
</dbReference>
<dbReference type="InterPro" id="IPR020568">
    <property type="entry name" value="Ribosomal_Su5_D2-typ_SF"/>
</dbReference>
<dbReference type="SUPFAM" id="SSF55874">
    <property type="entry name" value="ATPase domain of HSP90 chaperone/DNA topoisomerase II/histidine kinase"/>
    <property type="match status" value="1"/>
</dbReference>
<dbReference type="GO" id="GO:0004519">
    <property type="term" value="F:endonuclease activity"/>
    <property type="evidence" value="ECO:0007669"/>
    <property type="project" value="UniProtKB-KW"/>
</dbReference>
<dbReference type="Gene3D" id="3.30.565.10">
    <property type="entry name" value="Histidine kinase-like ATPase, C-terminal domain"/>
    <property type="match status" value="1"/>
</dbReference>
<dbReference type="InterPro" id="IPR036890">
    <property type="entry name" value="HATPase_C_sf"/>
</dbReference>
<dbReference type="PROSITE" id="PS00058">
    <property type="entry name" value="DNA_MISMATCH_REPAIR_1"/>
    <property type="match status" value="1"/>
</dbReference>
<dbReference type="Proteomes" id="UP000748332">
    <property type="component" value="Unassembled WGS sequence"/>
</dbReference>
<dbReference type="Gene3D" id="3.30.1540.20">
    <property type="entry name" value="MutL, C-terminal domain, dimerisation subdomain"/>
    <property type="match status" value="1"/>
</dbReference>
<evidence type="ECO:0000256" key="4">
    <source>
        <dbReference type="HAMAP-Rule" id="MF_00149"/>
    </source>
</evidence>
<dbReference type="PANTHER" id="PTHR10073">
    <property type="entry name" value="DNA MISMATCH REPAIR PROTEIN MLH, PMS, MUTL"/>
    <property type="match status" value="1"/>
</dbReference>
<dbReference type="InterPro" id="IPR042120">
    <property type="entry name" value="MutL_C_dimsub"/>
</dbReference>
<dbReference type="PANTHER" id="PTHR10073:SF12">
    <property type="entry name" value="DNA MISMATCH REPAIR PROTEIN MLH1"/>
    <property type="match status" value="1"/>
</dbReference>
<evidence type="ECO:0000256" key="3">
    <source>
        <dbReference type="ARBA" id="ARBA00023204"/>
    </source>
</evidence>